<feature type="domain" description="ENTH" evidence="17">
    <location>
        <begin position="83"/>
        <end position="215"/>
    </location>
</feature>
<dbReference type="InterPro" id="IPR008271">
    <property type="entry name" value="Ser/Thr_kinase_AS"/>
</dbReference>
<dbReference type="InterPro" id="IPR011417">
    <property type="entry name" value="ANTH_dom"/>
</dbReference>
<evidence type="ECO:0000259" key="17">
    <source>
        <dbReference type="PROSITE" id="PS50942"/>
    </source>
</evidence>
<comment type="catalytic activity">
    <reaction evidence="12">
        <text>L-threonyl-[protein] + ATP = O-phospho-L-threonyl-[protein] + ADP + H(+)</text>
        <dbReference type="Rhea" id="RHEA:46608"/>
        <dbReference type="Rhea" id="RHEA-COMP:11060"/>
        <dbReference type="Rhea" id="RHEA-COMP:11605"/>
        <dbReference type="ChEBI" id="CHEBI:15378"/>
        <dbReference type="ChEBI" id="CHEBI:30013"/>
        <dbReference type="ChEBI" id="CHEBI:30616"/>
        <dbReference type="ChEBI" id="CHEBI:61977"/>
        <dbReference type="ChEBI" id="CHEBI:456216"/>
        <dbReference type="EC" id="2.7.11.1"/>
    </reaction>
</comment>
<dbReference type="InterPro" id="IPR051681">
    <property type="entry name" value="Ser/Thr_Kinases-Pseudokinases"/>
</dbReference>
<dbReference type="PANTHER" id="PTHR44329">
    <property type="entry name" value="SERINE/THREONINE-PROTEIN KINASE TNNI3K-RELATED"/>
    <property type="match status" value="1"/>
</dbReference>
<feature type="domain" description="Protein kinase" evidence="16">
    <location>
        <begin position="781"/>
        <end position="1004"/>
    </location>
</feature>
<dbReference type="GO" id="GO:0005794">
    <property type="term" value="C:Golgi apparatus"/>
    <property type="evidence" value="ECO:0007669"/>
    <property type="project" value="UniProtKB-SubCell"/>
</dbReference>
<dbReference type="CDD" id="cd13999">
    <property type="entry name" value="STKc_MAP3K-like"/>
    <property type="match status" value="1"/>
</dbReference>
<dbReference type="SMART" id="SM00220">
    <property type="entry name" value="S_TKc"/>
    <property type="match status" value="1"/>
</dbReference>
<evidence type="ECO:0000256" key="11">
    <source>
        <dbReference type="ARBA" id="ARBA00023329"/>
    </source>
</evidence>
<dbReference type="InterPro" id="IPR000719">
    <property type="entry name" value="Prot_kinase_dom"/>
</dbReference>
<dbReference type="GO" id="GO:0004674">
    <property type="term" value="F:protein serine/threonine kinase activity"/>
    <property type="evidence" value="ECO:0007669"/>
    <property type="project" value="UniProtKB-KW"/>
</dbReference>
<protein>
    <recommendedName>
        <fullName evidence="4">non-specific serine/threonine protein kinase</fullName>
        <ecNumber evidence="4">2.7.11.1</ecNumber>
    </recommendedName>
</protein>
<evidence type="ECO:0000256" key="1">
    <source>
        <dbReference type="ARBA" id="ARBA00004132"/>
    </source>
</evidence>
<dbReference type="AlphaFoldDB" id="A0ABD3GBK1"/>
<keyword evidence="9 14" id="KW-0067">ATP-binding</keyword>
<dbReference type="SUPFAM" id="SSF48464">
    <property type="entry name" value="ENTH/VHS domain"/>
    <property type="match status" value="1"/>
</dbReference>
<evidence type="ECO:0000256" key="8">
    <source>
        <dbReference type="ARBA" id="ARBA00022777"/>
    </source>
</evidence>
<comment type="subcellular location">
    <subcellularLocation>
        <location evidence="1">Cytoplasmic vesicle</location>
        <location evidence="1">Clathrin-coated vesicle</location>
    </subcellularLocation>
    <subcellularLocation>
        <location evidence="2">Golgi apparatus</location>
    </subcellularLocation>
</comment>
<proteinExistence type="inferred from homology"/>
<keyword evidence="6" id="KW-0808">Transferase</keyword>
<evidence type="ECO:0000259" key="16">
    <source>
        <dbReference type="PROSITE" id="PS50011"/>
    </source>
</evidence>
<evidence type="ECO:0000313" key="18">
    <source>
        <dbReference type="EMBL" id="KAL3676041.1"/>
    </source>
</evidence>
<accession>A0ABD3GBK1</accession>
<gene>
    <name evidence="18" type="ORF">R1sor_025989</name>
</gene>
<dbReference type="PROSITE" id="PS50942">
    <property type="entry name" value="ENTH"/>
    <property type="match status" value="1"/>
</dbReference>
<dbReference type="SMART" id="SM00273">
    <property type="entry name" value="ENTH"/>
    <property type="match status" value="1"/>
</dbReference>
<evidence type="ECO:0000256" key="7">
    <source>
        <dbReference type="ARBA" id="ARBA00022741"/>
    </source>
</evidence>
<evidence type="ECO:0000256" key="15">
    <source>
        <dbReference type="SAM" id="MobiDB-lite"/>
    </source>
</evidence>
<evidence type="ECO:0000256" key="4">
    <source>
        <dbReference type="ARBA" id="ARBA00012513"/>
    </source>
</evidence>
<evidence type="ECO:0000313" key="19">
    <source>
        <dbReference type="Proteomes" id="UP001633002"/>
    </source>
</evidence>
<name>A0ABD3GBK1_9MARC</name>
<evidence type="ECO:0000256" key="3">
    <source>
        <dbReference type="ARBA" id="ARBA00010507"/>
    </source>
</evidence>
<comment type="caution">
    <text evidence="18">The sequence shown here is derived from an EMBL/GenBank/DDBJ whole genome shotgun (WGS) entry which is preliminary data.</text>
</comment>
<dbReference type="PROSITE" id="PS00107">
    <property type="entry name" value="PROTEIN_KINASE_ATP"/>
    <property type="match status" value="1"/>
</dbReference>
<dbReference type="SUPFAM" id="SSF56112">
    <property type="entry name" value="Protein kinase-like (PK-like)"/>
    <property type="match status" value="1"/>
</dbReference>
<evidence type="ECO:0000256" key="10">
    <source>
        <dbReference type="ARBA" id="ARBA00023034"/>
    </source>
</evidence>
<dbReference type="InterPro" id="IPR011009">
    <property type="entry name" value="Kinase-like_dom_sf"/>
</dbReference>
<keyword evidence="5" id="KW-0723">Serine/threonine-protein kinase</keyword>
<dbReference type="PROSITE" id="PS50011">
    <property type="entry name" value="PROTEIN_KINASE_DOM"/>
    <property type="match status" value="1"/>
</dbReference>
<dbReference type="PROSITE" id="PS00108">
    <property type="entry name" value="PROTEIN_KINASE_ST"/>
    <property type="match status" value="1"/>
</dbReference>
<evidence type="ECO:0000256" key="13">
    <source>
        <dbReference type="ARBA" id="ARBA00048679"/>
    </source>
</evidence>
<evidence type="ECO:0000256" key="2">
    <source>
        <dbReference type="ARBA" id="ARBA00004555"/>
    </source>
</evidence>
<comment type="catalytic activity">
    <reaction evidence="13">
        <text>L-seryl-[protein] + ATP = O-phospho-L-seryl-[protein] + ADP + H(+)</text>
        <dbReference type="Rhea" id="RHEA:17989"/>
        <dbReference type="Rhea" id="RHEA-COMP:9863"/>
        <dbReference type="Rhea" id="RHEA-COMP:11604"/>
        <dbReference type="ChEBI" id="CHEBI:15378"/>
        <dbReference type="ChEBI" id="CHEBI:29999"/>
        <dbReference type="ChEBI" id="CHEBI:30616"/>
        <dbReference type="ChEBI" id="CHEBI:83421"/>
        <dbReference type="ChEBI" id="CHEBI:456216"/>
        <dbReference type="EC" id="2.7.11.1"/>
    </reaction>
</comment>
<reference evidence="18 19" key="1">
    <citation type="submission" date="2024-09" db="EMBL/GenBank/DDBJ databases">
        <title>Chromosome-scale assembly of Riccia sorocarpa.</title>
        <authorList>
            <person name="Paukszto L."/>
        </authorList>
    </citation>
    <scope>NUCLEOTIDE SEQUENCE [LARGE SCALE GENOMIC DNA]</scope>
    <source>
        <strain evidence="18">LP-2024</strain>
        <tissue evidence="18">Aerial parts of the thallus</tissue>
    </source>
</reference>
<sequence length="1004" mass="109511">MNKDQVCLKFPSSRYTVTGHGSWGHFGDSTCPHDLQSGESNSPRRSATTSSLNLHSERRLSLIGCSKEGHVLHTGTTGVGGVSALKEWYKNRSLILKATSKVEAAPKSKYLRKLVLSSWKHNGGGGATIFNILSKRPVQSSPVIALKTLITAHKLMQQGPPDCCAACHSQLKILMDTANRGESAPALIPYRPLNSAYASMLVGKATFHHKFQAYANNYSVDLCAVKGMQSSHGQTINNPLSPEVLVCLQGLQDSILQTLEEGFSLFRKKYAVVGKKSASTKRGIVRGSVRHGSTTTGGDADSIDLVLSVLIPLLREADLVYDICCFLLSRNISAWRRGKYGQELFTALNEMTSKFGYQHNLLRTFFEEAKTIEAISCNVTPPSLPQNPQYLHDGAANEFSRLLSNNDHVTCGEQDVGCHEPKVDYLKHPESARSKFVPSEGTQSLQVGDNFIVRGTDLSWTSSPTMYTLLPRQDVSGPVLGGVGAAAAAAVQRFAAGMPFFYISNAEARRAAAAAVSAAESSAEEQVLTRNIRLEPPPGGNGGKGFHVDLGAIVRPGRPQHTRGTGRPWSSFDDEAFLHQHLTDNHCSPIPRLVSPVFYSPRALGSSDNGVQHRVSSEEMDSTNTLLLDFVGIQSPMDKTIDPFIGSPPSAILPMELIPSPRHALGPPCEGRPCESLSPKAQAQTRYPRVETPPLIELESVVEEQSAGRDAQAADRAASPVKLDLRRNEIPVTWQIEGSMSDATAWCDPQVVVENVGQHSRKTSLSDIPFAADWEIPISELKLGPKIGQGAFGDVLRGSWQGTDVAVKRLQNNGSYSEAIVAIRHEVAVIMRLRHPNIILFMGACTVPPDICIVMEYAANGSLYGVLHNLNIGIDMATVVRWASEAARGMNYLHTRNPPIVHRDLKSVNLLVDGDWHIKVSDFGLAMTKQSSYAYTQVGTWGWMAPEVLESAPYDEKADVYSFGVVLWELITREEPFRGYHPMQVPPTLIRDLSRVGGHLLLNS</sequence>
<feature type="binding site" evidence="14">
    <location>
        <position position="808"/>
    </location>
    <ligand>
        <name>ATP</name>
        <dbReference type="ChEBI" id="CHEBI:30616"/>
    </ligand>
</feature>
<dbReference type="Gene3D" id="3.30.200.20">
    <property type="entry name" value="Phosphorylase Kinase, domain 1"/>
    <property type="match status" value="1"/>
</dbReference>
<dbReference type="GO" id="GO:0030136">
    <property type="term" value="C:clathrin-coated vesicle"/>
    <property type="evidence" value="ECO:0007669"/>
    <property type="project" value="UniProtKB-SubCell"/>
</dbReference>
<dbReference type="Gene3D" id="1.25.40.90">
    <property type="match status" value="1"/>
</dbReference>
<dbReference type="EC" id="2.7.11.1" evidence="4"/>
<keyword evidence="8" id="KW-0418">Kinase</keyword>
<dbReference type="Proteomes" id="UP001633002">
    <property type="component" value="Unassembled WGS sequence"/>
</dbReference>
<evidence type="ECO:0000256" key="12">
    <source>
        <dbReference type="ARBA" id="ARBA00047899"/>
    </source>
</evidence>
<feature type="region of interest" description="Disordered" evidence="15">
    <location>
        <begin position="34"/>
        <end position="53"/>
    </location>
</feature>
<dbReference type="InterPro" id="IPR013809">
    <property type="entry name" value="ENTH"/>
</dbReference>
<dbReference type="GO" id="GO:0005524">
    <property type="term" value="F:ATP binding"/>
    <property type="evidence" value="ECO:0007669"/>
    <property type="project" value="UniProtKB-UniRule"/>
</dbReference>
<dbReference type="InterPro" id="IPR001245">
    <property type="entry name" value="Ser-Thr/Tyr_kinase_cat_dom"/>
</dbReference>
<keyword evidence="19" id="KW-1185">Reference proteome</keyword>
<dbReference type="Pfam" id="PF07651">
    <property type="entry name" value="ANTH"/>
    <property type="match status" value="1"/>
</dbReference>
<keyword evidence="10" id="KW-0333">Golgi apparatus</keyword>
<dbReference type="EMBL" id="JBJQOH010000008">
    <property type="protein sequence ID" value="KAL3676041.1"/>
    <property type="molecule type" value="Genomic_DNA"/>
</dbReference>
<dbReference type="PANTHER" id="PTHR44329:SF255">
    <property type="entry name" value="OS02G0527600 PROTEIN"/>
    <property type="match status" value="1"/>
</dbReference>
<dbReference type="Gene3D" id="1.10.510.10">
    <property type="entry name" value="Transferase(Phosphotransferase) domain 1"/>
    <property type="match status" value="1"/>
</dbReference>
<evidence type="ECO:0000256" key="9">
    <source>
        <dbReference type="ARBA" id="ARBA00022840"/>
    </source>
</evidence>
<dbReference type="Pfam" id="PF07714">
    <property type="entry name" value="PK_Tyr_Ser-Thr"/>
    <property type="match status" value="1"/>
</dbReference>
<evidence type="ECO:0000256" key="6">
    <source>
        <dbReference type="ARBA" id="ARBA00022679"/>
    </source>
</evidence>
<comment type="similarity">
    <text evidence="3">Belongs to the protein kinase superfamily. TKL Ser/Thr protein kinase family. RAF subfamily.</text>
</comment>
<organism evidence="18 19">
    <name type="scientific">Riccia sorocarpa</name>
    <dbReference type="NCBI Taxonomy" id="122646"/>
    <lineage>
        <taxon>Eukaryota</taxon>
        <taxon>Viridiplantae</taxon>
        <taxon>Streptophyta</taxon>
        <taxon>Embryophyta</taxon>
        <taxon>Marchantiophyta</taxon>
        <taxon>Marchantiopsida</taxon>
        <taxon>Marchantiidae</taxon>
        <taxon>Marchantiales</taxon>
        <taxon>Ricciaceae</taxon>
        <taxon>Riccia</taxon>
    </lineage>
</organism>
<dbReference type="InterPro" id="IPR017441">
    <property type="entry name" value="Protein_kinase_ATP_BS"/>
</dbReference>
<dbReference type="InterPro" id="IPR008942">
    <property type="entry name" value="ENTH_VHS"/>
</dbReference>
<evidence type="ECO:0000256" key="14">
    <source>
        <dbReference type="PROSITE-ProRule" id="PRU10141"/>
    </source>
</evidence>
<dbReference type="FunFam" id="3.30.200.20:FF:000060">
    <property type="entry name" value="Serine/threonine-protein kinase isoform 1"/>
    <property type="match status" value="1"/>
</dbReference>
<evidence type="ECO:0000256" key="5">
    <source>
        <dbReference type="ARBA" id="ARBA00022527"/>
    </source>
</evidence>
<feature type="compositionally biased region" description="Polar residues" evidence="15">
    <location>
        <begin position="37"/>
        <end position="53"/>
    </location>
</feature>
<keyword evidence="7 14" id="KW-0547">Nucleotide-binding</keyword>
<keyword evidence="11" id="KW-0968">Cytoplasmic vesicle</keyword>